<evidence type="ECO:0000313" key="1">
    <source>
        <dbReference type="EMBL" id="KAG6942643.1"/>
    </source>
</evidence>
<organism evidence="1 2">
    <name type="scientific">Phytophthora aleatoria</name>
    <dbReference type="NCBI Taxonomy" id="2496075"/>
    <lineage>
        <taxon>Eukaryota</taxon>
        <taxon>Sar</taxon>
        <taxon>Stramenopiles</taxon>
        <taxon>Oomycota</taxon>
        <taxon>Peronosporomycetes</taxon>
        <taxon>Peronosporales</taxon>
        <taxon>Peronosporaceae</taxon>
        <taxon>Phytophthora</taxon>
    </lineage>
</organism>
<dbReference type="Proteomes" id="UP000709295">
    <property type="component" value="Unassembled WGS sequence"/>
</dbReference>
<reference evidence="1" key="1">
    <citation type="submission" date="2021-01" db="EMBL/GenBank/DDBJ databases">
        <title>Phytophthora aleatoria, a newly-described species from Pinus radiata is distinct from Phytophthora cactorum isolates based on comparative genomics.</title>
        <authorList>
            <person name="Mcdougal R."/>
            <person name="Panda P."/>
            <person name="Williams N."/>
            <person name="Studholme D.J."/>
        </authorList>
    </citation>
    <scope>NUCLEOTIDE SEQUENCE</scope>
    <source>
        <strain evidence="1">NZFS 4037</strain>
    </source>
</reference>
<protein>
    <submittedName>
        <fullName evidence="1">Uncharacterized protein</fullName>
    </submittedName>
</protein>
<sequence length="73" mass="8294">MFQLLDGDSSANFSPRILRGQQTPPLIAASISMKGRHPRHLAHVSAQARCIGFGVHPLSMFVCWLWWKTGWYQ</sequence>
<gene>
    <name evidence="1" type="ORF">JG688_00018081</name>
</gene>
<dbReference type="EMBL" id="JAENGY010003020">
    <property type="protein sequence ID" value="KAG6942643.1"/>
    <property type="molecule type" value="Genomic_DNA"/>
</dbReference>
<name>A0A8J5MBS8_9STRA</name>
<keyword evidence="2" id="KW-1185">Reference proteome</keyword>
<comment type="caution">
    <text evidence="1">The sequence shown here is derived from an EMBL/GenBank/DDBJ whole genome shotgun (WGS) entry which is preliminary data.</text>
</comment>
<proteinExistence type="predicted"/>
<evidence type="ECO:0000313" key="2">
    <source>
        <dbReference type="Proteomes" id="UP000709295"/>
    </source>
</evidence>
<dbReference type="AlphaFoldDB" id="A0A8J5MBS8"/>
<accession>A0A8J5MBS8</accession>